<protein>
    <submittedName>
        <fullName evidence="1">Uncharacterized protein</fullName>
    </submittedName>
</protein>
<evidence type="ECO:0000313" key="1">
    <source>
        <dbReference type="EMBL" id="EAY31868.1"/>
    </source>
</evidence>
<dbReference type="EMBL" id="AAWS01000001">
    <property type="protein sequence ID" value="EAY31868.1"/>
    <property type="molecule type" value="Genomic_DNA"/>
</dbReference>
<sequence length="48" mass="5693">MVCDKFHWLLLGAILYTTQEHPGEKVNDTVFYKAIADDFWGRNFFKII</sequence>
<dbReference type="AlphaFoldDB" id="A1ZC67"/>
<reference evidence="1 2" key="1">
    <citation type="submission" date="2007-01" db="EMBL/GenBank/DDBJ databases">
        <authorList>
            <person name="Haygood M."/>
            <person name="Podell S."/>
            <person name="Anderson C."/>
            <person name="Hopkinson B."/>
            <person name="Roe K."/>
            <person name="Barbeau K."/>
            <person name="Gaasterland T."/>
            <person name="Ferriera S."/>
            <person name="Johnson J."/>
            <person name="Kravitz S."/>
            <person name="Beeson K."/>
            <person name="Sutton G."/>
            <person name="Rogers Y.-H."/>
            <person name="Friedman R."/>
            <person name="Frazier M."/>
            <person name="Venter J.C."/>
        </authorList>
    </citation>
    <scope>NUCLEOTIDE SEQUENCE [LARGE SCALE GENOMIC DNA]</scope>
    <source>
        <strain evidence="1 2">ATCC 23134</strain>
    </source>
</reference>
<name>A1ZC67_MICM2</name>
<evidence type="ECO:0000313" key="2">
    <source>
        <dbReference type="Proteomes" id="UP000004095"/>
    </source>
</evidence>
<gene>
    <name evidence="1" type="ORF">M23134_01897</name>
</gene>
<proteinExistence type="predicted"/>
<organism evidence="1 2">
    <name type="scientific">Microscilla marina ATCC 23134</name>
    <dbReference type="NCBI Taxonomy" id="313606"/>
    <lineage>
        <taxon>Bacteria</taxon>
        <taxon>Pseudomonadati</taxon>
        <taxon>Bacteroidota</taxon>
        <taxon>Cytophagia</taxon>
        <taxon>Cytophagales</taxon>
        <taxon>Microscillaceae</taxon>
        <taxon>Microscilla</taxon>
    </lineage>
</organism>
<comment type="caution">
    <text evidence="1">The sequence shown here is derived from an EMBL/GenBank/DDBJ whole genome shotgun (WGS) entry which is preliminary data.</text>
</comment>
<keyword evidence="2" id="KW-1185">Reference proteome</keyword>
<dbReference type="Proteomes" id="UP000004095">
    <property type="component" value="Unassembled WGS sequence"/>
</dbReference>
<accession>A1ZC67</accession>